<protein>
    <submittedName>
        <fullName evidence="2">Uncharacterized protein</fullName>
    </submittedName>
</protein>
<evidence type="ECO:0000313" key="3">
    <source>
        <dbReference type="Proteomes" id="UP001162156"/>
    </source>
</evidence>
<gene>
    <name evidence="2" type="ORF">NQ314_009716</name>
</gene>
<feature type="compositionally biased region" description="Polar residues" evidence="1">
    <location>
        <begin position="234"/>
        <end position="243"/>
    </location>
</feature>
<feature type="region of interest" description="Disordered" evidence="1">
    <location>
        <begin position="220"/>
        <end position="243"/>
    </location>
</feature>
<accession>A0AAV8Y052</accession>
<sequence>MNIFYSFSFLGMSVRLVNRRFKINAENILNLAFKRLEKKINVLMHTTEVSLAYTQDDMEIKCVSKLLNMLEVLKMQYAIVMSTIWRYVYNEYYKTNKTCMYGGLLIDAHHTFMWKFVHCPNQLYSPAVIRDYYSYFFQNSWFIGLPISVTKDMEMSQKQRMMHMRLRRIVLAHNDMFLQQAQYERELLLRPDPATRIKKPGNNVYTGAYIQKFHLDEDNEEEEGDEEVMHQEQNDPNINVPRNNSDEDVFYQIAHLGFRMNVDVKCPISYAPLRFLQKMDTDQQHILKKKHKIKGPTNISIFFECEGASYPRLPTLYEYQFKPKL</sequence>
<name>A0AAV8Y052_9CUCU</name>
<dbReference type="Proteomes" id="UP001162156">
    <property type="component" value="Unassembled WGS sequence"/>
</dbReference>
<keyword evidence="3" id="KW-1185">Reference proteome</keyword>
<dbReference type="EMBL" id="JANEYF010002675">
    <property type="protein sequence ID" value="KAJ8943513.1"/>
    <property type="molecule type" value="Genomic_DNA"/>
</dbReference>
<reference evidence="2" key="1">
    <citation type="journal article" date="2023" name="Insect Mol. Biol.">
        <title>Genome sequencing provides insights into the evolution of gene families encoding plant cell wall-degrading enzymes in longhorned beetles.</title>
        <authorList>
            <person name="Shin N.R."/>
            <person name="Okamura Y."/>
            <person name="Kirsch R."/>
            <person name="Pauchet Y."/>
        </authorList>
    </citation>
    <scope>NUCLEOTIDE SEQUENCE</scope>
    <source>
        <strain evidence="2">RBIC_L_NR</strain>
    </source>
</reference>
<dbReference type="AlphaFoldDB" id="A0AAV8Y052"/>
<proteinExistence type="predicted"/>
<comment type="caution">
    <text evidence="2">The sequence shown here is derived from an EMBL/GenBank/DDBJ whole genome shotgun (WGS) entry which is preliminary data.</text>
</comment>
<organism evidence="2 3">
    <name type="scientific">Rhamnusium bicolor</name>
    <dbReference type="NCBI Taxonomy" id="1586634"/>
    <lineage>
        <taxon>Eukaryota</taxon>
        <taxon>Metazoa</taxon>
        <taxon>Ecdysozoa</taxon>
        <taxon>Arthropoda</taxon>
        <taxon>Hexapoda</taxon>
        <taxon>Insecta</taxon>
        <taxon>Pterygota</taxon>
        <taxon>Neoptera</taxon>
        <taxon>Endopterygota</taxon>
        <taxon>Coleoptera</taxon>
        <taxon>Polyphaga</taxon>
        <taxon>Cucujiformia</taxon>
        <taxon>Chrysomeloidea</taxon>
        <taxon>Cerambycidae</taxon>
        <taxon>Lepturinae</taxon>
        <taxon>Rhagiini</taxon>
        <taxon>Rhamnusium</taxon>
    </lineage>
</organism>
<evidence type="ECO:0000313" key="2">
    <source>
        <dbReference type="EMBL" id="KAJ8943513.1"/>
    </source>
</evidence>
<evidence type="ECO:0000256" key="1">
    <source>
        <dbReference type="SAM" id="MobiDB-lite"/>
    </source>
</evidence>